<evidence type="ECO:0000256" key="2">
    <source>
        <dbReference type="SAM" id="Phobius"/>
    </source>
</evidence>
<reference evidence="3" key="1">
    <citation type="submission" date="2023-03" db="EMBL/GenBank/DDBJ databases">
        <title>Massive genome expansion in bonnet fungi (Mycena s.s.) driven by repeated elements and novel gene families across ecological guilds.</title>
        <authorList>
            <consortium name="Lawrence Berkeley National Laboratory"/>
            <person name="Harder C.B."/>
            <person name="Miyauchi S."/>
            <person name="Viragh M."/>
            <person name="Kuo A."/>
            <person name="Thoen E."/>
            <person name="Andreopoulos B."/>
            <person name="Lu D."/>
            <person name="Skrede I."/>
            <person name="Drula E."/>
            <person name="Henrissat B."/>
            <person name="Morin E."/>
            <person name="Kohler A."/>
            <person name="Barry K."/>
            <person name="LaButti K."/>
            <person name="Morin E."/>
            <person name="Salamov A."/>
            <person name="Lipzen A."/>
            <person name="Mereny Z."/>
            <person name="Hegedus B."/>
            <person name="Baldrian P."/>
            <person name="Stursova M."/>
            <person name="Weitz H."/>
            <person name="Taylor A."/>
            <person name="Grigoriev I.V."/>
            <person name="Nagy L.G."/>
            <person name="Martin F."/>
            <person name="Kauserud H."/>
        </authorList>
    </citation>
    <scope>NUCLEOTIDE SEQUENCE</scope>
    <source>
        <strain evidence="3">9144</strain>
    </source>
</reference>
<accession>A0AAD6VRA7</accession>
<comment type="caution">
    <text evidence="3">The sequence shown here is derived from an EMBL/GenBank/DDBJ whole genome shotgun (WGS) entry which is preliminary data.</text>
</comment>
<evidence type="ECO:0000313" key="4">
    <source>
        <dbReference type="Proteomes" id="UP001219525"/>
    </source>
</evidence>
<gene>
    <name evidence="3" type="ORF">GGX14DRAFT_391039</name>
</gene>
<feature type="compositionally biased region" description="Pro residues" evidence="1">
    <location>
        <begin position="151"/>
        <end position="165"/>
    </location>
</feature>
<evidence type="ECO:0000313" key="3">
    <source>
        <dbReference type="EMBL" id="KAJ7217228.1"/>
    </source>
</evidence>
<feature type="compositionally biased region" description="Basic and acidic residues" evidence="1">
    <location>
        <begin position="173"/>
        <end position="185"/>
    </location>
</feature>
<keyword evidence="2" id="KW-1133">Transmembrane helix</keyword>
<sequence length="276" mass="30168">MWYRVGEQPYSTASASCCLISKSEITCLPSREKKTFLSRSARLPIGCLFQTVPSGDPYTGFSRASTLSAGAIIGICVVALIVASLISFNFYCRCLAICCPGCLPCRCCQEEEEEDWNVLYNENPNILYNENPDVSGWPRIAVVASSVHTPPVPVTPPPTPVPVPVDAPDSDDGSERDAREARRNEYSASAESPIDPWRYVGATLPTQLPRAYAGRIYAHHHPIKMQVPPEAGSTTSLVVGSDPGAHFHTFQLIWLTYCETYGLLPGEEMRSPRATA</sequence>
<feature type="transmembrane region" description="Helical" evidence="2">
    <location>
        <begin position="67"/>
        <end position="91"/>
    </location>
</feature>
<organism evidence="3 4">
    <name type="scientific">Mycena pura</name>
    <dbReference type="NCBI Taxonomy" id="153505"/>
    <lineage>
        <taxon>Eukaryota</taxon>
        <taxon>Fungi</taxon>
        <taxon>Dikarya</taxon>
        <taxon>Basidiomycota</taxon>
        <taxon>Agaricomycotina</taxon>
        <taxon>Agaricomycetes</taxon>
        <taxon>Agaricomycetidae</taxon>
        <taxon>Agaricales</taxon>
        <taxon>Marasmiineae</taxon>
        <taxon>Mycenaceae</taxon>
        <taxon>Mycena</taxon>
    </lineage>
</organism>
<keyword evidence="2" id="KW-0812">Transmembrane</keyword>
<keyword evidence="2" id="KW-0472">Membrane</keyword>
<feature type="region of interest" description="Disordered" evidence="1">
    <location>
        <begin position="151"/>
        <end position="189"/>
    </location>
</feature>
<proteinExistence type="predicted"/>
<protein>
    <submittedName>
        <fullName evidence="3">Uncharacterized protein</fullName>
    </submittedName>
</protein>
<name>A0AAD6VRA7_9AGAR</name>
<dbReference type="Proteomes" id="UP001219525">
    <property type="component" value="Unassembled WGS sequence"/>
</dbReference>
<evidence type="ECO:0000256" key="1">
    <source>
        <dbReference type="SAM" id="MobiDB-lite"/>
    </source>
</evidence>
<dbReference type="EMBL" id="JARJCW010000014">
    <property type="protein sequence ID" value="KAJ7217228.1"/>
    <property type="molecule type" value="Genomic_DNA"/>
</dbReference>
<keyword evidence="4" id="KW-1185">Reference proteome</keyword>
<dbReference type="AlphaFoldDB" id="A0AAD6VRA7"/>